<dbReference type="WBParaSite" id="NBR_0001570501-mRNA-1">
    <property type="protein sequence ID" value="NBR_0001570501-mRNA-1"/>
    <property type="gene ID" value="NBR_0001570501"/>
</dbReference>
<dbReference type="STRING" id="27835.A0A0N4YFZ6"/>
<keyword evidence="3" id="KW-1185">Reference proteome</keyword>
<feature type="region of interest" description="Disordered" evidence="1">
    <location>
        <begin position="108"/>
        <end position="155"/>
    </location>
</feature>
<evidence type="ECO:0000313" key="2">
    <source>
        <dbReference type="EMBL" id="VDL79302.1"/>
    </source>
</evidence>
<reference evidence="2 3" key="2">
    <citation type="submission" date="2018-11" db="EMBL/GenBank/DDBJ databases">
        <authorList>
            <consortium name="Pathogen Informatics"/>
        </authorList>
    </citation>
    <scope>NUCLEOTIDE SEQUENCE [LARGE SCALE GENOMIC DNA]</scope>
</reference>
<feature type="compositionally biased region" description="Basic and acidic residues" evidence="1">
    <location>
        <begin position="145"/>
        <end position="155"/>
    </location>
</feature>
<feature type="compositionally biased region" description="Basic residues" evidence="1">
    <location>
        <begin position="132"/>
        <end position="144"/>
    </location>
</feature>
<name>A0A0N4YFZ6_NIPBR</name>
<protein>
    <submittedName>
        <fullName evidence="4">Pyridoxal kinase</fullName>
    </submittedName>
</protein>
<accession>A0A0N4YFZ6</accession>
<dbReference type="Proteomes" id="UP000271162">
    <property type="component" value="Unassembled WGS sequence"/>
</dbReference>
<gene>
    <name evidence="2" type="ORF">NBR_LOCUS15708</name>
</gene>
<proteinExistence type="predicted"/>
<evidence type="ECO:0000256" key="1">
    <source>
        <dbReference type="SAM" id="MobiDB-lite"/>
    </source>
</evidence>
<evidence type="ECO:0000313" key="4">
    <source>
        <dbReference type="WBParaSite" id="NBR_0001570501-mRNA-1"/>
    </source>
</evidence>
<dbReference type="OMA" id="VTTHKME"/>
<dbReference type="EMBL" id="UYSL01021850">
    <property type="protein sequence ID" value="VDL79302.1"/>
    <property type="molecule type" value="Genomic_DNA"/>
</dbReference>
<reference evidence="4" key="1">
    <citation type="submission" date="2017-02" db="UniProtKB">
        <authorList>
            <consortium name="WormBaseParasite"/>
        </authorList>
    </citation>
    <scope>IDENTIFICATION</scope>
</reference>
<dbReference type="AlphaFoldDB" id="A0A0N4YFZ6"/>
<organism evidence="4">
    <name type="scientific">Nippostrongylus brasiliensis</name>
    <name type="common">Rat hookworm</name>
    <dbReference type="NCBI Taxonomy" id="27835"/>
    <lineage>
        <taxon>Eukaryota</taxon>
        <taxon>Metazoa</taxon>
        <taxon>Ecdysozoa</taxon>
        <taxon>Nematoda</taxon>
        <taxon>Chromadorea</taxon>
        <taxon>Rhabditida</taxon>
        <taxon>Rhabditina</taxon>
        <taxon>Rhabditomorpha</taxon>
        <taxon>Strongyloidea</taxon>
        <taxon>Heligmosomidae</taxon>
        <taxon>Nippostrongylus</taxon>
    </lineage>
</organism>
<evidence type="ECO:0000313" key="3">
    <source>
        <dbReference type="Proteomes" id="UP000271162"/>
    </source>
</evidence>
<sequence length="155" mass="17884">MWLACGSRLYLFPGPRCCNDNGWYRVAEKARLHLTALREHYEEFLPQVVDKLPTTNGAADTGSSCFVVAMLAHAEVLVPERQARLFYDVCARQLVSWVALEQLPANQEAGSYRHQEHKSYPGVQGGKILKSRERRRQQRRHRSEKRTLERGEPNH</sequence>